<feature type="compositionally biased region" description="Basic residues" evidence="1">
    <location>
        <begin position="465"/>
        <end position="489"/>
    </location>
</feature>
<evidence type="ECO:0000313" key="3">
    <source>
        <dbReference type="Proteomes" id="UP000225277"/>
    </source>
</evidence>
<proteinExistence type="predicted"/>
<dbReference type="EMBL" id="FJUY01000010">
    <property type="protein sequence ID" value="CZT20947.1"/>
    <property type="molecule type" value="Genomic_DNA"/>
</dbReference>
<dbReference type="PANTHER" id="PTHR42085">
    <property type="entry name" value="F-BOX DOMAIN-CONTAINING PROTEIN"/>
    <property type="match status" value="1"/>
</dbReference>
<feature type="compositionally biased region" description="Acidic residues" evidence="1">
    <location>
        <begin position="498"/>
        <end position="514"/>
    </location>
</feature>
<dbReference type="OrthoDB" id="3650836at2759"/>
<feature type="region of interest" description="Disordered" evidence="1">
    <location>
        <begin position="462"/>
        <end position="531"/>
    </location>
</feature>
<keyword evidence="3" id="KW-1185">Reference proteome</keyword>
<protein>
    <submittedName>
        <fullName evidence="2">Uncharacterized protein</fullName>
    </submittedName>
</protein>
<gene>
    <name evidence="2" type="ORF">RCC_06808</name>
</gene>
<accession>A0A2D3V857</accession>
<evidence type="ECO:0000256" key="1">
    <source>
        <dbReference type="SAM" id="MobiDB-lite"/>
    </source>
</evidence>
<dbReference type="AlphaFoldDB" id="A0A2D3V857"/>
<dbReference type="RefSeq" id="XP_023627836.1">
    <property type="nucleotide sequence ID" value="XM_023772068.1"/>
</dbReference>
<dbReference type="STRING" id="112498.A0A2D3V857"/>
<dbReference type="Proteomes" id="UP000225277">
    <property type="component" value="Unassembled WGS sequence"/>
</dbReference>
<dbReference type="GeneID" id="35601936"/>
<evidence type="ECO:0000313" key="2">
    <source>
        <dbReference type="EMBL" id="CZT20947.1"/>
    </source>
</evidence>
<dbReference type="PANTHER" id="PTHR42085:SF8">
    <property type="entry name" value="F-BOX DOMAIN-CONTAINING PROTEIN"/>
    <property type="match status" value="1"/>
</dbReference>
<name>A0A2D3V857_9PEZI</name>
<reference evidence="2 3" key="1">
    <citation type="submission" date="2016-03" db="EMBL/GenBank/DDBJ databases">
        <authorList>
            <person name="Ploux O."/>
        </authorList>
    </citation>
    <scope>NUCLEOTIDE SEQUENCE [LARGE SCALE GENOMIC DNA]</scope>
    <source>
        <strain evidence="2 3">URUG2</strain>
    </source>
</reference>
<dbReference type="InterPro" id="IPR038883">
    <property type="entry name" value="AN11006-like"/>
</dbReference>
<sequence>MSNLTTYHERAFVISAPIPLRCLDTSITSLPPSSTFHHPSSSITPDIMNIMVSQPQPDTELTIQIKALLNGFRRSKDQPKLSLEELSVAIITIHPELTLLELQRHILKAFKYYNDAAVEGSITRGYQGSWIISQFNSTFATLLRRFDLPFEVFQGKNEDDEDGDELFVGPAAAQIFLQKHLPSPAVDTNKGPFPFLKLPAELRLQIYGFCLGLPKSGVSVRQANRHSPAKEVVVRTKNFDEEMHLPDWETDTSPTGVRARWDNFAFRNRHDGSLTCPVLRTHLVSKANGEMKRMGCRWKPKWSCKALSWSTLLTSTLNFQALLRVNKEIFNEAMPVFYSINSFVCTDLFHLDIFLATLAPERREQLKHISFFYTKATYAKAAKAFKMLGEIEKLKRLDIMIDEEDFVGLTNSKGVRMFPDVLKLPGFHTLRSMRAVKTVQFHGECDTIRDALQSWVVDNEAKAAQPKKMKKKTTKPKKKKNRKAVKSAKRVAPVVVVVEEEEDEEDEEDEEEDSLFGVTTADSSEAGEDLTTEMEEAQDLFQETASASPFYSGYYSGAPSPEFGESTTTGTKLQSPFEFQSGSHMANRFQMQIPSADPTFARFKQNVAASETLTLPALQHAQVPNQVNTMMAPPVFFHHPISDVAVRLQIHGTGQAGEWMPEEGVEGVQRRNEMDPGSLFISNMEAASVATSYPEPGTYEMEDLLMDHDEYELLQ</sequence>
<organism evidence="2 3">
    <name type="scientific">Ramularia collo-cygni</name>
    <dbReference type="NCBI Taxonomy" id="112498"/>
    <lineage>
        <taxon>Eukaryota</taxon>
        <taxon>Fungi</taxon>
        <taxon>Dikarya</taxon>
        <taxon>Ascomycota</taxon>
        <taxon>Pezizomycotina</taxon>
        <taxon>Dothideomycetes</taxon>
        <taxon>Dothideomycetidae</taxon>
        <taxon>Mycosphaerellales</taxon>
        <taxon>Mycosphaerellaceae</taxon>
        <taxon>Ramularia</taxon>
    </lineage>
</organism>